<dbReference type="EC" id="5.2.1.8" evidence="2"/>
<organism evidence="8 9">
    <name type="scientific">Scytonema hofmannii FACHB-248</name>
    <dbReference type="NCBI Taxonomy" id="1842502"/>
    <lineage>
        <taxon>Bacteria</taxon>
        <taxon>Bacillati</taxon>
        <taxon>Cyanobacteriota</taxon>
        <taxon>Cyanophyceae</taxon>
        <taxon>Nostocales</taxon>
        <taxon>Scytonemataceae</taxon>
        <taxon>Scytonema</taxon>
    </lineage>
</organism>
<keyword evidence="9" id="KW-1185">Reference proteome</keyword>
<dbReference type="EMBL" id="JACJTA010000029">
    <property type="protein sequence ID" value="MBD2605826.1"/>
    <property type="molecule type" value="Genomic_DNA"/>
</dbReference>
<dbReference type="Proteomes" id="UP000660380">
    <property type="component" value="Unassembled WGS sequence"/>
</dbReference>
<protein>
    <recommendedName>
        <fullName evidence="2">peptidylprolyl isomerase</fullName>
        <ecNumber evidence="2">5.2.1.8</ecNumber>
    </recommendedName>
</protein>
<evidence type="ECO:0000256" key="4">
    <source>
        <dbReference type="ARBA" id="ARBA00023110"/>
    </source>
</evidence>
<dbReference type="Gene3D" id="1.10.4030.10">
    <property type="entry name" value="Porin chaperone SurA, peptide-binding domain"/>
    <property type="match status" value="1"/>
</dbReference>
<dbReference type="PROSITE" id="PS50198">
    <property type="entry name" value="PPIC_PPIASE_2"/>
    <property type="match status" value="1"/>
</dbReference>
<evidence type="ECO:0000256" key="3">
    <source>
        <dbReference type="ARBA" id="ARBA00022729"/>
    </source>
</evidence>
<comment type="caution">
    <text evidence="8">The sequence shown here is derived from an EMBL/GenBank/DDBJ whole genome shotgun (WGS) entry which is preliminary data.</text>
</comment>
<evidence type="ECO:0000256" key="6">
    <source>
        <dbReference type="PROSITE-ProRule" id="PRU00278"/>
    </source>
</evidence>
<dbReference type="InterPro" id="IPR000297">
    <property type="entry name" value="PPIase_PpiC"/>
</dbReference>
<accession>A0ABR8GSD7</accession>
<dbReference type="InterPro" id="IPR050245">
    <property type="entry name" value="PrsA_foldase"/>
</dbReference>
<dbReference type="Gene3D" id="3.10.50.40">
    <property type="match status" value="1"/>
</dbReference>
<evidence type="ECO:0000313" key="9">
    <source>
        <dbReference type="Proteomes" id="UP000660380"/>
    </source>
</evidence>
<dbReference type="PANTHER" id="PTHR47245">
    <property type="entry name" value="PEPTIDYLPROLYL ISOMERASE"/>
    <property type="match status" value="1"/>
</dbReference>
<dbReference type="InterPro" id="IPR027304">
    <property type="entry name" value="Trigger_fact/SurA_dom_sf"/>
</dbReference>
<evidence type="ECO:0000256" key="5">
    <source>
        <dbReference type="ARBA" id="ARBA00023235"/>
    </source>
</evidence>
<dbReference type="SUPFAM" id="SSF54534">
    <property type="entry name" value="FKBP-like"/>
    <property type="match status" value="1"/>
</dbReference>
<evidence type="ECO:0000259" key="7">
    <source>
        <dbReference type="PROSITE" id="PS50198"/>
    </source>
</evidence>
<dbReference type="GO" id="GO:0016853">
    <property type="term" value="F:isomerase activity"/>
    <property type="evidence" value="ECO:0007669"/>
    <property type="project" value="UniProtKB-KW"/>
</dbReference>
<proteinExistence type="predicted"/>
<keyword evidence="3" id="KW-0732">Signal</keyword>
<reference evidence="8 9" key="1">
    <citation type="journal article" date="2020" name="ISME J.">
        <title>Comparative genomics reveals insights into cyanobacterial evolution and habitat adaptation.</title>
        <authorList>
            <person name="Chen M.Y."/>
            <person name="Teng W.K."/>
            <person name="Zhao L."/>
            <person name="Hu C.X."/>
            <person name="Zhou Y.K."/>
            <person name="Han B.P."/>
            <person name="Song L.R."/>
            <person name="Shu W.S."/>
        </authorList>
    </citation>
    <scope>NUCLEOTIDE SEQUENCE [LARGE SCALE GENOMIC DNA]</scope>
    <source>
        <strain evidence="8 9">FACHB-248</strain>
    </source>
</reference>
<dbReference type="PANTHER" id="PTHR47245:SF1">
    <property type="entry name" value="FOLDASE PROTEIN PRSA"/>
    <property type="match status" value="1"/>
</dbReference>
<keyword evidence="5 6" id="KW-0413">Isomerase</keyword>
<gene>
    <name evidence="8" type="ORF">H6G81_15195</name>
</gene>
<feature type="domain" description="PpiC" evidence="7">
    <location>
        <begin position="125"/>
        <end position="208"/>
    </location>
</feature>
<dbReference type="InterPro" id="IPR046357">
    <property type="entry name" value="PPIase_dom_sf"/>
</dbReference>
<evidence type="ECO:0000313" key="8">
    <source>
        <dbReference type="EMBL" id="MBD2605826.1"/>
    </source>
</evidence>
<dbReference type="Pfam" id="PF13145">
    <property type="entry name" value="Rotamase_2"/>
    <property type="match status" value="1"/>
</dbReference>
<comment type="catalytic activity">
    <reaction evidence="1">
        <text>[protein]-peptidylproline (omega=180) = [protein]-peptidylproline (omega=0)</text>
        <dbReference type="Rhea" id="RHEA:16237"/>
        <dbReference type="Rhea" id="RHEA-COMP:10747"/>
        <dbReference type="Rhea" id="RHEA-COMP:10748"/>
        <dbReference type="ChEBI" id="CHEBI:83833"/>
        <dbReference type="ChEBI" id="CHEBI:83834"/>
        <dbReference type="EC" id="5.2.1.8"/>
    </reaction>
</comment>
<dbReference type="SUPFAM" id="SSF109998">
    <property type="entry name" value="Triger factor/SurA peptide-binding domain-like"/>
    <property type="match status" value="1"/>
</dbReference>
<dbReference type="RefSeq" id="WP_029634066.1">
    <property type="nucleotide sequence ID" value="NZ_JACJTA010000029.1"/>
</dbReference>
<evidence type="ECO:0000256" key="1">
    <source>
        <dbReference type="ARBA" id="ARBA00000971"/>
    </source>
</evidence>
<name>A0ABR8GSD7_9CYAN</name>
<sequence>MPQHLTISNSDIIRSLKLSCQIPNFLEAIAFKKIIAEAAQEAGIQVEEEEIQKESEKLRLEHKLVKAKDTWNWLRKYHLSLNDFEELLHDKVLYEKLANHLFSTQVERVFYEHQVDYVAAVTYEIILDDRDLALELFYALEEGEVTFQEIARLYIQEPELRRAGGYQGLKHRKDFRPEIAAAVFAASPPEILKPISTQKGVYLIWIEEIIQPQLDEQLRQQIITELFSAWLKQQFESLEIVTQLDSDSNLQLPNELLKA</sequence>
<evidence type="ECO:0000256" key="2">
    <source>
        <dbReference type="ARBA" id="ARBA00013194"/>
    </source>
</evidence>
<keyword evidence="4 6" id="KW-0697">Rotamase</keyword>